<dbReference type="PROSITE" id="PS50966">
    <property type="entry name" value="ZF_SWIM"/>
    <property type="match status" value="1"/>
</dbReference>
<feature type="transmembrane region" description="Helical" evidence="3">
    <location>
        <begin position="821"/>
        <end position="843"/>
    </location>
</feature>
<dbReference type="Pfam" id="PF04434">
    <property type="entry name" value="SWIM"/>
    <property type="match status" value="1"/>
</dbReference>
<dbReference type="Proteomes" id="UP000813463">
    <property type="component" value="Chromosome 2"/>
</dbReference>
<dbReference type="Pfam" id="PF10551">
    <property type="entry name" value="MULE"/>
    <property type="match status" value="1"/>
</dbReference>
<evidence type="ECO:0000256" key="1">
    <source>
        <dbReference type="PROSITE-ProRule" id="PRU00325"/>
    </source>
</evidence>
<evidence type="ECO:0000259" key="4">
    <source>
        <dbReference type="PROSITE" id="PS50966"/>
    </source>
</evidence>
<dbReference type="GeneID" id="130467897"/>
<keyword evidence="1" id="KW-0862">Zinc</keyword>
<accession>A0ABM3RB89</accession>
<proteinExistence type="predicted"/>
<keyword evidence="3" id="KW-0472">Membrane</keyword>
<dbReference type="PANTHER" id="PTHR47718:SF17">
    <property type="entry name" value="PROTEIN FAR1-RELATED SEQUENCE 5-LIKE"/>
    <property type="match status" value="1"/>
</dbReference>
<reference evidence="6" key="2">
    <citation type="submission" date="2025-08" db="UniProtKB">
        <authorList>
            <consortium name="RefSeq"/>
        </authorList>
    </citation>
    <scope>IDENTIFICATION</scope>
    <source>
        <tissue evidence="6">Leaf</tissue>
    </source>
</reference>
<name>A0ABM3RB89_SPIOL</name>
<evidence type="ECO:0000256" key="3">
    <source>
        <dbReference type="SAM" id="Phobius"/>
    </source>
</evidence>
<feature type="region of interest" description="Disordered" evidence="2">
    <location>
        <begin position="713"/>
        <end position="736"/>
    </location>
</feature>
<keyword evidence="5" id="KW-1185">Reference proteome</keyword>
<dbReference type="Pfam" id="PF03101">
    <property type="entry name" value="FAR1"/>
    <property type="match status" value="1"/>
</dbReference>
<sequence>MENLIRSVIQSTQRIQVPVEPDIQDATMEDVLNNCIENNALAQEREEEEAMEAEEQHIISDSEEPDQDIVGTLMGYTAETVEELLGFYEKHASEVGFSIRKGNTRFKVGTRIVLEKTYVCSAAGVTNNGKNKKKKVQTVVPVVPKKERKPRQVSITRTQCRACLRVKMNSEGRYEVVNHVIMHNHDLTRSQWHYLHRSERQITEEKREAIETMQKSGLSSTASFNYMAIEAGGEENLGHSKKDHLNYCTRLKMKQIEGGDAQAVTDIMYLELEGDPNFFFRFRLDEKGKLRSLFWRDSMMMEDYGIFGDIVVFDTTYRTNRYNLICAPIVGINNHWNNCMFGCAFIGDEKIESFVWLLQTFKKSMGGKSPISIFTDQDAAMNNAIHQVFPDSRHRLCVWHLHQNAITRFGALKRDPTFKKTFNYCLYKCVTVVEFETNWRSMLQQYELIGEEWFTNVYNLREKCCPALSKDFFSAGILSSQRSESTNHAIGFRANRTTSLTDFYRLFKGTIQRWRSTEKQAEFSCSKSVPSSALPLSGLLKHASEVYTLSLFRDFEEEFGYSIATTAKLIWKQENTEFYAVSIDEEPWSAQRVTYIHESQTVSCTCKNFEASGWLCYHCIRILHLHSVNRIPEQYIKKRWTKSAKSSVWNKLENEKPEEVQYTPWRQTMARKYYNLILKSQSNEETRTLMEDGYAASVSLVDELLASLNLSNTDDASTTETSATAAPETSATAAPETNATAAYETNSAPAGFFAVRLVGACFFSGGPTFSGTDASATFLLRRFLEVKVFNGCSLPSAALSFTSATLLFISAILPSGFSFSLAFSCAILPSGFLFSLAFSSAFFSTSFSFLAASFFNFLSFANFCFLLVTTCG</sequence>
<reference evidence="5" key="1">
    <citation type="journal article" date="2021" name="Nat. Commun.">
        <title>Genomic analyses provide insights into spinach domestication and the genetic basis of agronomic traits.</title>
        <authorList>
            <person name="Cai X."/>
            <person name="Sun X."/>
            <person name="Xu C."/>
            <person name="Sun H."/>
            <person name="Wang X."/>
            <person name="Ge C."/>
            <person name="Zhang Z."/>
            <person name="Wang Q."/>
            <person name="Fei Z."/>
            <person name="Jiao C."/>
            <person name="Wang Q."/>
        </authorList>
    </citation>
    <scope>NUCLEOTIDE SEQUENCE [LARGE SCALE GENOMIC DNA]</scope>
    <source>
        <strain evidence="5">cv. Varoflay</strain>
    </source>
</reference>
<dbReference type="RefSeq" id="XP_056692876.1">
    <property type="nucleotide sequence ID" value="XM_056836898.1"/>
</dbReference>
<dbReference type="PANTHER" id="PTHR47718">
    <property type="entry name" value="OS01G0519700 PROTEIN"/>
    <property type="match status" value="1"/>
</dbReference>
<organism evidence="5 6">
    <name type="scientific">Spinacia oleracea</name>
    <name type="common">Spinach</name>
    <dbReference type="NCBI Taxonomy" id="3562"/>
    <lineage>
        <taxon>Eukaryota</taxon>
        <taxon>Viridiplantae</taxon>
        <taxon>Streptophyta</taxon>
        <taxon>Embryophyta</taxon>
        <taxon>Tracheophyta</taxon>
        <taxon>Spermatophyta</taxon>
        <taxon>Magnoliopsida</taxon>
        <taxon>eudicotyledons</taxon>
        <taxon>Gunneridae</taxon>
        <taxon>Pentapetalae</taxon>
        <taxon>Caryophyllales</taxon>
        <taxon>Chenopodiaceae</taxon>
        <taxon>Chenopodioideae</taxon>
        <taxon>Anserineae</taxon>
        <taxon>Spinacia</taxon>
    </lineage>
</organism>
<keyword evidence="3" id="KW-0812">Transmembrane</keyword>
<dbReference type="InterPro" id="IPR004330">
    <property type="entry name" value="FAR1_DNA_bnd_dom"/>
</dbReference>
<dbReference type="InterPro" id="IPR007527">
    <property type="entry name" value="Znf_SWIM"/>
</dbReference>
<keyword evidence="3" id="KW-1133">Transmembrane helix</keyword>
<protein>
    <submittedName>
        <fullName evidence="6">Protein FAR1-RELATED SEQUENCE 5-like</fullName>
    </submittedName>
</protein>
<evidence type="ECO:0000256" key="2">
    <source>
        <dbReference type="SAM" id="MobiDB-lite"/>
    </source>
</evidence>
<feature type="domain" description="SWIM-type" evidence="4">
    <location>
        <begin position="579"/>
        <end position="627"/>
    </location>
</feature>
<evidence type="ECO:0000313" key="6">
    <source>
        <dbReference type="RefSeq" id="XP_056692876.1"/>
    </source>
</evidence>
<gene>
    <name evidence="6" type="primary">LOC130467897</name>
</gene>
<evidence type="ECO:0000313" key="5">
    <source>
        <dbReference type="Proteomes" id="UP000813463"/>
    </source>
</evidence>
<feature type="transmembrane region" description="Helical" evidence="3">
    <location>
        <begin position="849"/>
        <end position="868"/>
    </location>
</feature>
<keyword evidence="1" id="KW-0479">Metal-binding</keyword>
<feature type="transmembrane region" description="Helical" evidence="3">
    <location>
        <begin position="794"/>
        <end position="814"/>
    </location>
</feature>
<keyword evidence="1" id="KW-0863">Zinc-finger</keyword>
<dbReference type="InterPro" id="IPR018289">
    <property type="entry name" value="MULE_transposase_dom"/>
</dbReference>
<feature type="compositionally biased region" description="Low complexity" evidence="2">
    <location>
        <begin position="716"/>
        <end position="736"/>
    </location>
</feature>